<dbReference type="PROSITE" id="PS50853">
    <property type="entry name" value="FN3"/>
    <property type="match status" value="1"/>
</dbReference>
<keyword evidence="4" id="KW-1185">Reference proteome</keyword>
<feature type="compositionally biased region" description="Polar residues" evidence="1">
    <location>
        <begin position="672"/>
        <end position="685"/>
    </location>
</feature>
<dbReference type="InterPro" id="IPR036116">
    <property type="entry name" value="FN3_sf"/>
</dbReference>
<feature type="region of interest" description="Disordered" evidence="1">
    <location>
        <begin position="802"/>
        <end position="900"/>
    </location>
</feature>
<sequence length="1230" mass="132960">MMDVDQPVSSVDDKEKSSLDAETVQEDVAEKSPGMIGRENDDLPALVISDSDEEDQPKAPASGEKSVDKPDSAVGVRPDDISGITPIDDTAMGDIAAATEDCVEKDGNETNNGGETPPAEPKNDTSVSLVDEIAVKSTVLENIDLTGVSSAEESFVSDLGDEPVPGKKEQKKPKVRKSSAEMTAQELLQSLLGAQEEALSAHMESRVDANVEVTEQSDLIKFLDTTVKDHRRECQPKDVTTITLDDTTKIILDEPGPTDVSNVEESVEANKSSTPNSEAKGKTSINADAEAKAHKNAESSTSGGPKETESVDPNALNLPDSKSPNAMDEECLLEEMPDVPERRLDKESVDDAMNTDSPSSCEGSGTENNNIVEDECDTLDVRCSENSDACKNREEPEDEHDSSEPPRKRLRSSDVNDMLATHGSTVHEIATNKHQSYVSNIVTEEPTEQQDAAMSNQGTEKNDNQSEKCVTAAGAKVAMATELSNCTDILVIDDDDEDEVTANAESSIEKTNISAKIDMNGDKLQTNDSKLSKLLEQAGPSVKQPPDAPETRKKVESVKMDFLRSFNKPLSRLTRDDLEQLVLQKISETLMHKSEVAELKKHTHKQHIKLQDYERTIIEMETRYKTLKIITQRAVEDMTKRANCFIAPVKITRAVGLQVTGIGAPLELAAPSNRSKPVDESSTPSKEAATRAEAVYEPLRNPTQQQSAGQRNLSPNVNRPPVPDNTTPMSTARAVAPLTNPNTSTIPNGLMRVHKPPGVKQNNGNVNTATSAASKTATSAVRFATSTNDGASVVVFNSISTAMDNPSGDSSTNTNADSASRKTPMRHKFTPMRPPLSPYQQAQQEKQVRQQQELLVQQIHEQSQQAQRKTQTSSRQDTPIEGNSATPSPTNNSMARQRSVAVPNQNRFVSVTSQLPSASSFQVVPANALRTSSAIVSSTTPVATPNRGNPSASTVSSSTVNDSLIDLTDEDETPRNSLGGNGSSTAPKRPRLPTQPLTAASPATPATPINLNAQLASSHLVRLQQRANNVDVTTTNSTVSLPYQQNGGAVFRASLTKRAAVPPLQLLRQSNQVNVTRLPVSTTDQALVKKRVIIKPSTQGHSALVALPQPGPQPQSPSWKLAPPQPAICVNNVQTGIVISWSMPMLTDLHATIENYQIYAYQEVSSSSAGSEEWRHVGDVRALLLPMAVTLTQFQEGQRYHFAVRAIDVHKRVGYFSEPRTWNDTNATSA</sequence>
<dbReference type="GO" id="GO:0005634">
    <property type="term" value="C:nucleus"/>
    <property type="evidence" value="ECO:0007669"/>
    <property type="project" value="TreeGrafter"/>
</dbReference>
<dbReference type="SUPFAM" id="SSF49265">
    <property type="entry name" value="Fibronectin type III"/>
    <property type="match status" value="1"/>
</dbReference>
<feature type="region of interest" description="Disordered" evidence="1">
    <location>
        <begin position="250"/>
        <end position="422"/>
    </location>
</feature>
<dbReference type="AlphaFoldDB" id="A0A182N867"/>
<dbReference type="VEuPathDB" id="VectorBase:ADIR003841"/>
<proteinExistence type="predicted"/>
<dbReference type="STRING" id="7168.A0A182N867"/>
<dbReference type="CDD" id="cd00063">
    <property type="entry name" value="FN3"/>
    <property type="match status" value="1"/>
</dbReference>
<evidence type="ECO:0000313" key="3">
    <source>
        <dbReference type="EnsemblMetazoa" id="ADIR003841-PA"/>
    </source>
</evidence>
<feature type="compositionally biased region" description="Polar residues" evidence="1">
    <location>
        <begin position="975"/>
        <end position="986"/>
    </location>
</feature>
<feature type="domain" description="Fibronectin type-III" evidence="2">
    <location>
        <begin position="1123"/>
        <end position="1228"/>
    </location>
</feature>
<dbReference type="PANTHER" id="PTHR23210">
    <property type="entry name" value="ACTIVATING TRANSCRIPTION FACTOR 7 INTERACTING PROTEIN"/>
    <property type="match status" value="1"/>
</dbReference>
<evidence type="ECO:0000313" key="4">
    <source>
        <dbReference type="Proteomes" id="UP000075884"/>
    </source>
</evidence>
<feature type="region of interest" description="Disordered" evidence="1">
    <location>
        <begin position="938"/>
        <end position="1006"/>
    </location>
</feature>
<dbReference type="Proteomes" id="UP000075884">
    <property type="component" value="Unassembled WGS sequence"/>
</dbReference>
<feature type="compositionally biased region" description="Polar residues" evidence="1">
    <location>
        <begin position="701"/>
        <end position="717"/>
    </location>
</feature>
<feature type="compositionally biased region" description="Acidic residues" evidence="1">
    <location>
        <begin position="327"/>
        <end position="338"/>
    </location>
</feature>
<feature type="compositionally biased region" description="Polar residues" evidence="1">
    <location>
        <begin position="354"/>
        <end position="371"/>
    </location>
</feature>
<feature type="region of interest" description="Disordered" evidence="1">
    <location>
        <begin position="669"/>
        <end position="749"/>
    </location>
</feature>
<dbReference type="GO" id="GO:0005667">
    <property type="term" value="C:transcription regulator complex"/>
    <property type="evidence" value="ECO:0007669"/>
    <property type="project" value="TreeGrafter"/>
</dbReference>
<reference evidence="4" key="1">
    <citation type="submission" date="2013-03" db="EMBL/GenBank/DDBJ databases">
        <title>The Genome Sequence of Anopheles dirus WRAIR2.</title>
        <authorList>
            <consortium name="The Broad Institute Genomics Platform"/>
            <person name="Neafsey D.E."/>
            <person name="Walton C."/>
            <person name="Walker B."/>
            <person name="Young S.K."/>
            <person name="Zeng Q."/>
            <person name="Gargeya S."/>
            <person name="Fitzgerald M."/>
            <person name="Haas B."/>
            <person name="Abouelleil A."/>
            <person name="Allen A.W."/>
            <person name="Alvarado L."/>
            <person name="Arachchi H.M."/>
            <person name="Berlin A.M."/>
            <person name="Chapman S.B."/>
            <person name="Gainer-Dewar J."/>
            <person name="Goldberg J."/>
            <person name="Griggs A."/>
            <person name="Gujja S."/>
            <person name="Hansen M."/>
            <person name="Howarth C."/>
            <person name="Imamovic A."/>
            <person name="Ireland A."/>
            <person name="Larimer J."/>
            <person name="McCowan C."/>
            <person name="Murphy C."/>
            <person name="Pearson M."/>
            <person name="Poon T.W."/>
            <person name="Priest M."/>
            <person name="Roberts A."/>
            <person name="Saif S."/>
            <person name="Shea T."/>
            <person name="Sisk P."/>
            <person name="Sykes S."/>
            <person name="Wortman J."/>
            <person name="Nusbaum C."/>
            <person name="Birren B."/>
        </authorList>
    </citation>
    <scope>NUCLEOTIDE SEQUENCE [LARGE SCALE GENOMIC DNA]</scope>
    <source>
        <strain evidence="4">WRAIR2</strain>
    </source>
</reference>
<feature type="compositionally biased region" description="Polar residues" evidence="1">
    <location>
        <begin position="863"/>
        <end position="900"/>
    </location>
</feature>
<dbReference type="InterPro" id="IPR013783">
    <property type="entry name" value="Ig-like_fold"/>
</dbReference>
<name>A0A182N867_9DIPT</name>
<dbReference type="InterPro" id="IPR056565">
    <property type="entry name" value="Fn3_ATF7IP"/>
</dbReference>
<dbReference type="EnsemblMetazoa" id="ADIR003841-RA">
    <property type="protein sequence ID" value="ADIR003841-PA"/>
    <property type="gene ID" value="ADIR003841"/>
</dbReference>
<dbReference type="PANTHER" id="PTHR23210:SF26">
    <property type="entry name" value="ACTIVATING TRANSCRIPTION FACTOR 7-INTERACTING PROTEIN 1"/>
    <property type="match status" value="1"/>
</dbReference>
<feature type="compositionally biased region" description="Low complexity" evidence="1">
    <location>
        <begin position="840"/>
        <end position="862"/>
    </location>
</feature>
<dbReference type="InterPro" id="IPR026085">
    <property type="entry name" value="ATF7-int"/>
</dbReference>
<evidence type="ECO:0000259" key="2">
    <source>
        <dbReference type="PROSITE" id="PS50853"/>
    </source>
</evidence>
<feature type="region of interest" description="Disordered" evidence="1">
    <location>
        <begin position="1"/>
        <end position="128"/>
    </location>
</feature>
<feature type="compositionally biased region" description="Basic and acidic residues" evidence="1">
    <location>
        <begin position="402"/>
        <end position="414"/>
    </location>
</feature>
<feature type="compositionally biased region" description="Basic and acidic residues" evidence="1">
    <location>
        <begin position="339"/>
        <end position="349"/>
    </location>
</feature>
<protein>
    <submittedName>
        <fullName evidence="3">Fibronectin type-III domain-containing protein</fullName>
    </submittedName>
</protein>
<dbReference type="Pfam" id="PF16794">
    <property type="entry name" value="fn3_4"/>
    <property type="match status" value="1"/>
</dbReference>
<dbReference type="GO" id="GO:0006355">
    <property type="term" value="P:regulation of DNA-templated transcription"/>
    <property type="evidence" value="ECO:0007669"/>
    <property type="project" value="TreeGrafter"/>
</dbReference>
<dbReference type="InterPro" id="IPR003961">
    <property type="entry name" value="FN3_dom"/>
</dbReference>
<reference evidence="3" key="2">
    <citation type="submission" date="2020-05" db="UniProtKB">
        <authorList>
            <consortium name="EnsemblMetazoa"/>
        </authorList>
    </citation>
    <scope>IDENTIFICATION</scope>
    <source>
        <strain evidence="3">WRAIR2</strain>
    </source>
</reference>
<feature type="compositionally biased region" description="Polar residues" evidence="1">
    <location>
        <begin position="938"/>
        <end position="962"/>
    </location>
</feature>
<evidence type="ECO:0000256" key="1">
    <source>
        <dbReference type="SAM" id="MobiDB-lite"/>
    </source>
</evidence>
<feature type="compositionally biased region" description="Basic and acidic residues" evidence="1">
    <location>
        <begin position="379"/>
        <end position="394"/>
    </location>
</feature>
<dbReference type="GO" id="GO:0003712">
    <property type="term" value="F:transcription coregulator activity"/>
    <property type="evidence" value="ECO:0007669"/>
    <property type="project" value="TreeGrafter"/>
</dbReference>
<accession>A0A182N867</accession>
<dbReference type="Gene3D" id="2.60.40.10">
    <property type="entry name" value="Immunoglobulins"/>
    <property type="match status" value="1"/>
</dbReference>
<organism evidence="3 4">
    <name type="scientific">Anopheles dirus</name>
    <dbReference type="NCBI Taxonomy" id="7168"/>
    <lineage>
        <taxon>Eukaryota</taxon>
        <taxon>Metazoa</taxon>
        <taxon>Ecdysozoa</taxon>
        <taxon>Arthropoda</taxon>
        <taxon>Hexapoda</taxon>
        <taxon>Insecta</taxon>
        <taxon>Pterygota</taxon>
        <taxon>Neoptera</taxon>
        <taxon>Endopterygota</taxon>
        <taxon>Diptera</taxon>
        <taxon>Nematocera</taxon>
        <taxon>Culicoidea</taxon>
        <taxon>Culicidae</taxon>
        <taxon>Anophelinae</taxon>
        <taxon>Anopheles</taxon>
    </lineage>
</organism>
<feature type="compositionally biased region" description="Low complexity" evidence="1">
    <location>
        <begin position="994"/>
        <end position="1006"/>
    </location>
</feature>
<feature type="compositionally biased region" description="Polar residues" evidence="1">
    <location>
        <begin position="259"/>
        <end position="277"/>
    </location>
</feature>
<feature type="region of interest" description="Disordered" evidence="1">
    <location>
        <begin position="146"/>
        <end position="181"/>
    </location>
</feature>
<feature type="compositionally biased region" description="Polar residues" evidence="1">
    <location>
        <begin position="802"/>
        <end position="818"/>
    </location>
</feature>